<evidence type="ECO:0000313" key="2">
    <source>
        <dbReference type="Proteomes" id="UP000092445"/>
    </source>
</evidence>
<dbReference type="AlphaFoldDB" id="A0A1A9Z7Z5"/>
<dbReference type="PROSITE" id="PS51257">
    <property type="entry name" value="PROKAR_LIPOPROTEIN"/>
    <property type="match status" value="1"/>
</dbReference>
<protein>
    <submittedName>
        <fullName evidence="1">Uncharacterized protein</fullName>
    </submittedName>
</protein>
<proteinExistence type="predicted"/>
<organism evidence="1 2">
    <name type="scientific">Glossina pallidipes</name>
    <name type="common">Tsetse fly</name>
    <dbReference type="NCBI Taxonomy" id="7398"/>
    <lineage>
        <taxon>Eukaryota</taxon>
        <taxon>Metazoa</taxon>
        <taxon>Ecdysozoa</taxon>
        <taxon>Arthropoda</taxon>
        <taxon>Hexapoda</taxon>
        <taxon>Insecta</taxon>
        <taxon>Pterygota</taxon>
        <taxon>Neoptera</taxon>
        <taxon>Endopterygota</taxon>
        <taxon>Diptera</taxon>
        <taxon>Brachycera</taxon>
        <taxon>Muscomorpha</taxon>
        <taxon>Hippoboscoidea</taxon>
        <taxon>Glossinidae</taxon>
        <taxon>Glossina</taxon>
    </lineage>
</organism>
<dbReference type="VEuPathDB" id="VectorBase:GPAI006540"/>
<name>A0A1A9Z7Z5_GLOPL</name>
<accession>A0A1A9Z7Z5</accession>
<reference evidence="1" key="2">
    <citation type="submission" date="2020-05" db="UniProtKB">
        <authorList>
            <consortium name="EnsemblMetazoa"/>
        </authorList>
    </citation>
    <scope>IDENTIFICATION</scope>
    <source>
        <strain evidence="1">IAEA</strain>
    </source>
</reference>
<sequence>MWQKSRISYNPLFLTLASCPLSPSCLVYGNPKALHQCYKNEWNYFRENIPGESESQTFPPSTCINENIETWIGTQNTKRRWHNTSKCKRRTVRRQALNDLDTSTEINSRPCSCGYPRKWQTSNRLRDGLQQSQKRLLYDSTRCSSSRLNVVNALAPRPTSITRVRKLANADPVSLYEYYRNEWNYFRQQIPGEARRMQWHTNLLNQ</sequence>
<dbReference type="Proteomes" id="UP000092445">
    <property type="component" value="Unassembled WGS sequence"/>
</dbReference>
<dbReference type="EnsemblMetazoa" id="GPAI006540-RA">
    <property type="protein sequence ID" value="GPAI006540-PA"/>
    <property type="gene ID" value="GPAI006540"/>
</dbReference>
<keyword evidence="2" id="KW-1185">Reference proteome</keyword>
<reference evidence="2" key="1">
    <citation type="submission" date="2014-03" db="EMBL/GenBank/DDBJ databases">
        <authorList>
            <person name="Aksoy S."/>
            <person name="Warren W."/>
            <person name="Wilson R.K."/>
        </authorList>
    </citation>
    <scope>NUCLEOTIDE SEQUENCE [LARGE SCALE GENOMIC DNA]</scope>
    <source>
        <strain evidence="2">IAEA</strain>
    </source>
</reference>
<evidence type="ECO:0000313" key="1">
    <source>
        <dbReference type="EnsemblMetazoa" id="GPAI006540-PA"/>
    </source>
</evidence>